<dbReference type="InterPro" id="IPR038731">
    <property type="entry name" value="RgtA/B/C-like"/>
</dbReference>
<accession>A0ABN3R6M6</accession>
<proteinExistence type="predicted"/>
<organism evidence="4 5">
    <name type="scientific">Nonomuraea recticatena</name>
    <dbReference type="NCBI Taxonomy" id="46178"/>
    <lineage>
        <taxon>Bacteria</taxon>
        <taxon>Bacillati</taxon>
        <taxon>Actinomycetota</taxon>
        <taxon>Actinomycetes</taxon>
        <taxon>Streptosporangiales</taxon>
        <taxon>Streptosporangiaceae</taxon>
        <taxon>Nonomuraea</taxon>
    </lineage>
</organism>
<evidence type="ECO:0000313" key="4">
    <source>
        <dbReference type="EMBL" id="GAA2644451.1"/>
    </source>
</evidence>
<feature type="compositionally biased region" description="Gly residues" evidence="1">
    <location>
        <begin position="82"/>
        <end position="91"/>
    </location>
</feature>
<feature type="domain" description="Glycosyltransferase RgtA/B/C/D-like" evidence="3">
    <location>
        <begin position="1"/>
        <end position="63"/>
    </location>
</feature>
<dbReference type="EMBL" id="BAAATE010000001">
    <property type="protein sequence ID" value="GAA2644451.1"/>
    <property type="molecule type" value="Genomic_DNA"/>
</dbReference>
<keyword evidence="2" id="KW-1133">Transmembrane helix</keyword>
<protein>
    <recommendedName>
        <fullName evidence="3">Glycosyltransferase RgtA/B/C/D-like domain-containing protein</fullName>
    </recommendedName>
</protein>
<evidence type="ECO:0000259" key="3">
    <source>
        <dbReference type="Pfam" id="PF13231"/>
    </source>
</evidence>
<name>A0ABN3R6M6_9ACTN</name>
<feature type="compositionally biased region" description="Low complexity" evidence="1">
    <location>
        <begin position="92"/>
        <end position="103"/>
    </location>
</feature>
<evidence type="ECO:0000256" key="1">
    <source>
        <dbReference type="SAM" id="MobiDB-lite"/>
    </source>
</evidence>
<sequence>MGVAAVATLYATVRRSYPAWSALLAGSVLALTPVAVLMFRFNNPDALLVLLLTMVCLAGPAACAVETAASGHAGAIPTAGPPTGGGFGGPNGPRRAQPQSAPAPGGGVQDGPQDGFQGGGRREGFLAGRFRRRWRRRPAERLDAERRGRGGAEGGRGAVHVGGRHGRIVTAL</sequence>
<keyword evidence="5" id="KW-1185">Reference proteome</keyword>
<keyword evidence="2" id="KW-0812">Transmembrane</keyword>
<dbReference type="Proteomes" id="UP001501666">
    <property type="component" value="Unassembled WGS sequence"/>
</dbReference>
<gene>
    <name evidence="4" type="ORF">GCM10010412_005790</name>
</gene>
<feature type="compositionally biased region" description="Basic residues" evidence="1">
    <location>
        <begin position="162"/>
        <end position="172"/>
    </location>
</feature>
<evidence type="ECO:0000256" key="2">
    <source>
        <dbReference type="SAM" id="Phobius"/>
    </source>
</evidence>
<evidence type="ECO:0000313" key="5">
    <source>
        <dbReference type="Proteomes" id="UP001501666"/>
    </source>
</evidence>
<feature type="transmembrane region" description="Helical" evidence="2">
    <location>
        <begin position="46"/>
        <end position="62"/>
    </location>
</feature>
<reference evidence="4 5" key="1">
    <citation type="journal article" date="2019" name="Int. J. Syst. Evol. Microbiol.">
        <title>The Global Catalogue of Microorganisms (GCM) 10K type strain sequencing project: providing services to taxonomists for standard genome sequencing and annotation.</title>
        <authorList>
            <consortium name="The Broad Institute Genomics Platform"/>
            <consortium name="The Broad Institute Genome Sequencing Center for Infectious Disease"/>
            <person name="Wu L."/>
            <person name="Ma J."/>
        </authorList>
    </citation>
    <scope>NUCLEOTIDE SEQUENCE [LARGE SCALE GENOMIC DNA]</scope>
    <source>
        <strain evidence="4 5">JCM 6835</strain>
    </source>
</reference>
<keyword evidence="2" id="KW-0472">Membrane</keyword>
<feature type="compositionally biased region" description="Basic and acidic residues" evidence="1">
    <location>
        <begin position="137"/>
        <end position="150"/>
    </location>
</feature>
<dbReference type="Pfam" id="PF13231">
    <property type="entry name" value="PMT_2"/>
    <property type="match status" value="1"/>
</dbReference>
<comment type="caution">
    <text evidence="4">The sequence shown here is derived from an EMBL/GenBank/DDBJ whole genome shotgun (WGS) entry which is preliminary data.</text>
</comment>
<feature type="region of interest" description="Disordered" evidence="1">
    <location>
        <begin position="75"/>
        <end position="172"/>
    </location>
</feature>
<feature type="transmembrane region" description="Helical" evidence="2">
    <location>
        <begin position="20"/>
        <end position="39"/>
    </location>
</feature>